<dbReference type="Pfam" id="PF04434">
    <property type="entry name" value="SWIM"/>
    <property type="match status" value="1"/>
</dbReference>
<dbReference type="PANTHER" id="PTHR31973">
    <property type="entry name" value="POLYPROTEIN, PUTATIVE-RELATED"/>
    <property type="match status" value="1"/>
</dbReference>
<dbReference type="GO" id="GO:0008270">
    <property type="term" value="F:zinc ion binding"/>
    <property type="evidence" value="ECO:0007669"/>
    <property type="project" value="UniProtKB-KW"/>
</dbReference>
<evidence type="ECO:0000256" key="1">
    <source>
        <dbReference type="ARBA" id="ARBA00022723"/>
    </source>
</evidence>
<dbReference type="OrthoDB" id="1432732at2759"/>
<dbReference type="SMART" id="SM00575">
    <property type="entry name" value="ZnF_PMZ"/>
    <property type="match status" value="1"/>
</dbReference>
<dbReference type="PANTHER" id="PTHR31973:SF190">
    <property type="entry name" value="MULE TRANSPOSASE DOMAIN-CONTAINING PROTEIN"/>
    <property type="match status" value="1"/>
</dbReference>
<gene>
    <name evidence="8" type="primary">LOC113718337</name>
</gene>
<reference evidence="8" key="2">
    <citation type="submission" date="2025-08" db="UniProtKB">
        <authorList>
            <consortium name="RefSeq"/>
        </authorList>
    </citation>
    <scope>IDENTIFICATION</scope>
    <source>
        <tissue evidence="8">Leaves</tissue>
    </source>
</reference>
<protein>
    <recommendedName>
        <fullName evidence="6">SWIM-type domain-containing protein</fullName>
    </recommendedName>
</protein>
<name>A0A6P6V7S8_COFAR</name>
<feature type="region of interest" description="Disordered" evidence="5">
    <location>
        <begin position="163"/>
        <end position="189"/>
    </location>
</feature>
<accession>A0A6P6V7S8</accession>
<dbReference type="GeneID" id="113718337"/>
<keyword evidence="3" id="KW-0862">Zinc</keyword>
<organism evidence="7 8">
    <name type="scientific">Coffea arabica</name>
    <name type="common">Arabian coffee</name>
    <dbReference type="NCBI Taxonomy" id="13443"/>
    <lineage>
        <taxon>Eukaryota</taxon>
        <taxon>Viridiplantae</taxon>
        <taxon>Streptophyta</taxon>
        <taxon>Embryophyta</taxon>
        <taxon>Tracheophyta</taxon>
        <taxon>Spermatophyta</taxon>
        <taxon>Magnoliopsida</taxon>
        <taxon>eudicotyledons</taxon>
        <taxon>Gunneridae</taxon>
        <taxon>Pentapetalae</taxon>
        <taxon>asterids</taxon>
        <taxon>lamiids</taxon>
        <taxon>Gentianales</taxon>
        <taxon>Rubiaceae</taxon>
        <taxon>Ixoroideae</taxon>
        <taxon>Gardenieae complex</taxon>
        <taxon>Bertiereae - Coffeeae clade</taxon>
        <taxon>Coffeeae</taxon>
        <taxon>Coffea</taxon>
    </lineage>
</organism>
<reference evidence="7" key="1">
    <citation type="journal article" date="2025" name="Foods">
        <title>Unveiling the Microbial Signatures of Arabica Coffee Cherries: Insights into Ripeness Specific Diversity, Functional Traits, and Implications for Quality and Safety.</title>
        <authorList>
            <consortium name="RefSeq"/>
            <person name="Tenea G.N."/>
            <person name="Cifuentes V."/>
            <person name="Reyes P."/>
            <person name="Cevallos-Vallejos M."/>
        </authorList>
    </citation>
    <scope>NUCLEOTIDE SEQUENCE [LARGE SCALE GENOMIC DNA]</scope>
</reference>
<evidence type="ECO:0000256" key="3">
    <source>
        <dbReference type="ARBA" id="ARBA00022833"/>
    </source>
</evidence>
<evidence type="ECO:0000256" key="4">
    <source>
        <dbReference type="PROSITE-ProRule" id="PRU00325"/>
    </source>
</evidence>
<dbReference type="InterPro" id="IPR007527">
    <property type="entry name" value="Znf_SWIM"/>
</dbReference>
<evidence type="ECO:0000313" key="8">
    <source>
        <dbReference type="RefSeq" id="XP_027099049.1"/>
    </source>
</evidence>
<dbReference type="AlphaFoldDB" id="A0A6P6V7S8"/>
<evidence type="ECO:0000256" key="5">
    <source>
        <dbReference type="SAM" id="MobiDB-lite"/>
    </source>
</evidence>
<keyword evidence="7" id="KW-1185">Reference proteome</keyword>
<keyword evidence="2 4" id="KW-0863">Zinc-finger</keyword>
<evidence type="ECO:0000259" key="6">
    <source>
        <dbReference type="PROSITE" id="PS50966"/>
    </source>
</evidence>
<proteinExistence type="predicted"/>
<dbReference type="PROSITE" id="PS50966">
    <property type="entry name" value="ZF_SWIM"/>
    <property type="match status" value="1"/>
</dbReference>
<evidence type="ECO:0000256" key="2">
    <source>
        <dbReference type="ARBA" id="ARBA00022771"/>
    </source>
</evidence>
<keyword evidence="1" id="KW-0479">Metal-binding</keyword>
<dbReference type="InterPro" id="IPR006564">
    <property type="entry name" value="Znf_PMZ"/>
</dbReference>
<dbReference type="RefSeq" id="XP_027099049.1">
    <property type="nucleotide sequence ID" value="XM_027243248.1"/>
</dbReference>
<dbReference type="Proteomes" id="UP001652660">
    <property type="component" value="Chromosome 11e"/>
</dbReference>
<feature type="domain" description="SWIM-type" evidence="6">
    <location>
        <begin position="89"/>
        <end position="121"/>
    </location>
</feature>
<evidence type="ECO:0000313" key="7">
    <source>
        <dbReference type="Proteomes" id="UP001652660"/>
    </source>
</evidence>
<sequence>MLVNNLCESFNGHILEVRQQSIITMLESIRVFLMERIQRRTTAMEKFELSIGPLIKKIIDDRVIESRQWRTIWNAVDGYQVRGPRGAQFAVYLKKKLCTCKLWDLSGIPCCHAIAAIHRNNGDPYKEVYDCYNRDLFLKIYQNVLYPINGQVMWPEADGVDLDPPERIVQPGRPKKVRRRDPTETQKTGNRLRRKIVIHCRKCGVAGHNAAGCKRGAGAEPTAAACF</sequence>